<gene>
    <name evidence="3" type="ORF">PCAL00307_LOCUS713</name>
    <name evidence="4" type="ORF">PECAL_6P16270</name>
</gene>
<keyword evidence="2" id="KW-0732">Signal</keyword>
<keyword evidence="1" id="KW-0472">Membrane</keyword>
<keyword evidence="1" id="KW-1133">Transmembrane helix</keyword>
<evidence type="ECO:0000313" key="5">
    <source>
        <dbReference type="Proteomes" id="UP000789595"/>
    </source>
</evidence>
<proteinExistence type="predicted"/>
<evidence type="ECO:0000256" key="1">
    <source>
        <dbReference type="SAM" id="Phobius"/>
    </source>
</evidence>
<evidence type="ECO:0000256" key="2">
    <source>
        <dbReference type="SAM" id="SignalP"/>
    </source>
</evidence>
<reference evidence="4" key="2">
    <citation type="submission" date="2021-11" db="EMBL/GenBank/DDBJ databases">
        <authorList>
            <consortium name="Genoscope - CEA"/>
            <person name="William W."/>
        </authorList>
    </citation>
    <scope>NUCLEOTIDE SEQUENCE</scope>
</reference>
<feature type="chain" id="PRO_5035593570" evidence="2">
    <location>
        <begin position="16"/>
        <end position="112"/>
    </location>
</feature>
<keyword evidence="5" id="KW-1185">Reference proteome</keyword>
<keyword evidence="1" id="KW-0812">Transmembrane</keyword>
<protein>
    <submittedName>
        <fullName evidence="3">Uncharacterized protein</fullName>
    </submittedName>
</protein>
<evidence type="ECO:0000313" key="3">
    <source>
        <dbReference type="EMBL" id="CAE0685279.1"/>
    </source>
</evidence>
<sequence>MLRRVLLALVAGAAALSAPKTRPQIKVAPAVAAAAAALAPAAALADVSFVEEVEGVALGLLPLAGIAAIVGGGAIAKLGPSLEKAGKMKRTLALEYSAQKRFTKMDKLDIKA</sequence>
<dbReference type="Proteomes" id="UP000789595">
    <property type="component" value="Unassembled WGS sequence"/>
</dbReference>
<feature type="transmembrane region" description="Helical" evidence="1">
    <location>
        <begin position="58"/>
        <end position="79"/>
    </location>
</feature>
<accession>A0A7S3ZJU2</accession>
<feature type="signal peptide" evidence="2">
    <location>
        <begin position="1"/>
        <end position="15"/>
    </location>
</feature>
<dbReference type="EMBL" id="CAKKNE010000006">
    <property type="protein sequence ID" value="CAH0379990.1"/>
    <property type="molecule type" value="Genomic_DNA"/>
</dbReference>
<reference evidence="3" key="1">
    <citation type="submission" date="2021-01" db="EMBL/GenBank/DDBJ databases">
        <authorList>
            <person name="Corre E."/>
            <person name="Pelletier E."/>
            <person name="Niang G."/>
            <person name="Scheremetjew M."/>
            <person name="Finn R."/>
            <person name="Kale V."/>
            <person name="Holt S."/>
            <person name="Cochrane G."/>
            <person name="Meng A."/>
            <person name="Brown T."/>
            <person name="Cohen L."/>
        </authorList>
    </citation>
    <scope>NUCLEOTIDE SEQUENCE</scope>
    <source>
        <strain evidence="3">CCMP1756</strain>
    </source>
</reference>
<evidence type="ECO:0000313" key="4">
    <source>
        <dbReference type="EMBL" id="CAH0379990.1"/>
    </source>
</evidence>
<dbReference type="AlphaFoldDB" id="A0A7S3ZJU2"/>
<organism evidence="3">
    <name type="scientific">Pelagomonas calceolata</name>
    <dbReference type="NCBI Taxonomy" id="35677"/>
    <lineage>
        <taxon>Eukaryota</taxon>
        <taxon>Sar</taxon>
        <taxon>Stramenopiles</taxon>
        <taxon>Ochrophyta</taxon>
        <taxon>Pelagophyceae</taxon>
        <taxon>Pelagomonadales</taxon>
        <taxon>Pelagomonadaceae</taxon>
        <taxon>Pelagomonas</taxon>
    </lineage>
</organism>
<dbReference type="EMBL" id="HBIW01000834">
    <property type="protein sequence ID" value="CAE0685279.1"/>
    <property type="molecule type" value="Transcribed_RNA"/>
</dbReference>
<name>A0A7S3ZJU2_9STRA</name>